<reference evidence="2 3" key="1">
    <citation type="submission" date="2022-09" db="EMBL/GenBank/DDBJ databases">
        <title>Complete genome sequence of Janibacter terrae strain COS04-44, PCL-degrading bacteria isolated from oil spilled coast.</title>
        <authorList>
            <person name="Park H."/>
            <person name="Kim J.Y."/>
            <person name="An S.H."/>
            <person name="Lee C.M."/>
            <person name="Weon H.-Y."/>
        </authorList>
    </citation>
    <scope>NUCLEOTIDE SEQUENCE [LARGE SCALE GENOMIC DNA]</scope>
    <source>
        <strain evidence="2 3">COS04-44</strain>
    </source>
</reference>
<feature type="coiled-coil region" evidence="1">
    <location>
        <begin position="6"/>
        <end position="40"/>
    </location>
</feature>
<keyword evidence="1" id="KW-0175">Coiled coil</keyword>
<protein>
    <submittedName>
        <fullName evidence="2">Uncharacterized protein</fullName>
    </submittedName>
</protein>
<dbReference type="Proteomes" id="UP001381003">
    <property type="component" value="Chromosome"/>
</dbReference>
<keyword evidence="3" id="KW-1185">Reference proteome</keyword>
<dbReference type="EMBL" id="CP104874">
    <property type="protein sequence ID" value="WWF06078.1"/>
    <property type="molecule type" value="Genomic_DNA"/>
</dbReference>
<proteinExistence type="predicted"/>
<evidence type="ECO:0000313" key="3">
    <source>
        <dbReference type="Proteomes" id="UP001381003"/>
    </source>
</evidence>
<organism evidence="2 3">
    <name type="scientific">Janibacter terrae</name>
    <dbReference type="NCBI Taxonomy" id="103817"/>
    <lineage>
        <taxon>Bacteria</taxon>
        <taxon>Bacillati</taxon>
        <taxon>Actinomycetota</taxon>
        <taxon>Actinomycetes</taxon>
        <taxon>Micrococcales</taxon>
        <taxon>Intrasporangiaceae</taxon>
        <taxon>Janibacter</taxon>
    </lineage>
</organism>
<sequence>MTKRDVAKLLERARSASEEVEALEASLAAALEQRNALFLEIASEGVSASRISAAVGGRLGTSGVRYGILKAQRAH</sequence>
<evidence type="ECO:0000313" key="2">
    <source>
        <dbReference type="EMBL" id="WWF06078.1"/>
    </source>
</evidence>
<gene>
    <name evidence="2" type="ORF">N5P18_04185</name>
</gene>
<name>A0ABZ2FIU2_9MICO</name>
<dbReference type="RefSeq" id="WP_338538780.1">
    <property type="nucleotide sequence ID" value="NZ_CP104874.1"/>
</dbReference>
<accession>A0ABZ2FIU2</accession>
<evidence type="ECO:0000256" key="1">
    <source>
        <dbReference type="SAM" id="Coils"/>
    </source>
</evidence>